<dbReference type="PROSITE" id="PS01124">
    <property type="entry name" value="HTH_ARAC_FAMILY_2"/>
    <property type="match status" value="1"/>
</dbReference>
<proteinExistence type="predicted"/>
<evidence type="ECO:0000313" key="6">
    <source>
        <dbReference type="Proteomes" id="UP000328092"/>
    </source>
</evidence>
<organism evidence="5 6">
    <name type="scientific">Bradyrhizobium ivorense</name>
    <dbReference type="NCBI Taxonomy" id="2511166"/>
    <lineage>
        <taxon>Bacteria</taxon>
        <taxon>Pseudomonadati</taxon>
        <taxon>Pseudomonadota</taxon>
        <taxon>Alphaproteobacteria</taxon>
        <taxon>Hyphomicrobiales</taxon>
        <taxon>Nitrobacteraceae</taxon>
        <taxon>Bradyrhizobium</taxon>
    </lineage>
</organism>
<dbReference type="AlphaFoldDB" id="A0A508U122"/>
<dbReference type="InterPro" id="IPR018060">
    <property type="entry name" value="HTH_AraC"/>
</dbReference>
<dbReference type="Proteomes" id="UP000328092">
    <property type="component" value="Unassembled WGS sequence"/>
</dbReference>
<dbReference type="Pfam" id="PF12833">
    <property type="entry name" value="HTH_18"/>
    <property type="match status" value="1"/>
</dbReference>
<dbReference type="SUPFAM" id="SSF46689">
    <property type="entry name" value="Homeodomain-like"/>
    <property type="match status" value="1"/>
</dbReference>
<dbReference type="SMART" id="SM00342">
    <property type="entry name" value="HTH_ARAC"/>
    <property type="match status" value="1"/>
</dbReference>
<evidence type="ECO:0000313" key="5">
    <source>
        <dbReference type="EMBL" id="VIO80424.1"/>
    </source>
</evidence>
<dbReference type="GO" id="GO:0000976">
    <property type="term" value="F:transcription cis-regulatory region binding"/>
    <property type="evidence" value="ECO:0007669"/>
    <property type="project" value="TreeGrafter"/>
</dbReference>
<keyword evidence="3" id="KW-0804">Transcription</keyword>
<dbReference type="PANTHER" id="PTHR47894:SF1">
    <property type="entry name" value="HTH-TYPE TRANSCRIPTIONAL REGULATOR VQSM"/>
    <property type="match status" value="1"/>
</dbReference>
<dbReference type="InterPro" id="IPR032687">
    <property type="entry name" value="AraC-type_N"/>
</dbReference>
<dbReference type="GO" id="GO:0005829">
    <property type="term" value="C:cytosol"/>
    <property type="evidence" value="ECO:0007669"/>
    <property type="project" value="TreeGrafter"/>
</dbReference>
<reference evidence="5" key="1">
    <citation type="submission" date="2019-02" db="EMBL/GenBank/DDBJ databases">
        <authorList>
            <person name="Pothier F.J."/>
        </authorList>
    </citation>
    <scope>NUCLEOTIDE SEQUENCE</scope>
    <source>
        <strain evidence="5">CI-1B</strain>
    </source>
</reference>
<dbReference type="InterPro" id="IPR009057">
    <property type="entry name" value="Homeodomain-like_sf"/>
</dbReference>
<dbReference type="EMBL" id="CAADFC020000036">
    <property type="protein sequence ID" value="VIO80424.1"/>
    <property type="molecule type" value="Genomic_DNA"/>
</dbReference>
<evidence type="ECO:0000259" key="4">
    <source>
        <dbReference type="PROSITE" id="PS01124"/>
    </source>
</evidence>
<comment type="caution">
    <text evidence="5">The sequence shown here is derived from an EMBL/GenBank/DDBJ whole genome shotgun (WGS) entry which is preliminary data.</text>
</comment>
<dbReference type="GO" id="GO:0003700">
    <property type="term" value="F:DNA-binding transcription factor activity"/>
    <property type="evidence" value="ECO:0007669"/>
    <property type="project" value="InterPro"/>
</dbReference>
<dbReference type="Pfam" id="PF12625">
    <property type="entry name" value="Arabinose_bd"/>
    <property type="match status" value="1"/>
</dbReference>
<protein>
    <submittedName>
        <fullName evidence="5">HTH-type transcriptional regulator</fullName>
    </submittedName>
</protein>
<accession>A0A508U122</accession>
<dbReference type="Gene3D" id="1.10.10.60">
    <property type="entry name" value="Homeodomain-like"/>
    <property type="match status" value="1"/>
</dbReference>
<evidence type="ECO:0000256" key="2">
    <source>
        <dbReference type="ARBA" id="ARBA00023125"/>
    </source>
</evidence>
<evidence type="ECO:0000256" key="3">
    <source>
        <dbReference type="ARBA" id="ARBA00023163"/>
    </source>
</evidence>
<evidence type="ECO:0000256" key="1">
    <source>
        <dbReference type="ARBA" id="ARBA00023015"/>
    </source>
</evidence>
<sequence>MTRQESHVRQSPGRMLPGFAQRIFPPHSIAAIAAELRDQGIDPSEVLEGTGLVIGQLESHTTRISYRQLDTVIRNALRLAADPAIALRSGARMHVTAYGMYGYALLSSATHAEARDFAARYIRVVGPFCDFGLSYDRETVVATFQPIHWPNPTESVHRFAVEFALAAHLTTIRDRSGQGFGFSRVLLDYTPPPSAAAYRDLFGCPILFNQHHCGYEYARNDGPRALADPRTHAMAREMCEEILGEVNRAGGVAADIRRILIEQPGRYPSIEAIAEQLDIYPRALRRRLETEGTSYRSLLSEVRMRLAIEYLRKTRMTNEEIASRLGYSDAANFRHAFSRWTGRSPSEFRGDEGL</sequence>
<feature type="domain" description="HTH araC/xylS-type" evidence="4">
    <location>
        <begin position="254"/>
        <end position="351"/>
    </location>
</feature>
<dbReference type="PANTHER" id="PTHR47894">
    <property type="entry name" value="HTH-TYPE TRANSCRIPTIONAL REGULATOR GADX"/>
    <property type="match status" value="1"/>
</dbReference>
<keyword evidence="1" id="KW-0805">Transcription regulation</keyword>
<keyword evidence="2" id="KW-0238">DNA-binding</keyword>
<gene>
    <name evidence="5" type="ORF">CI1B_84300</name>
</gene>
<keyword evidence="6" id="KW-1185">Reference proteome</keyword>
<name>A0A508U122_9BRAD</name>